<accession>X1DNQ0</accession>
<protein>
    <submittedName>
        <fullName evidence="1">Uncharacterized protein</fullName>
    </submittedName>
</protein>
<comment type="caution">
    <text evidence="1">The sequence shown here is derived from an EMBL/GenBank/DDBJ whole genome shotgun (WGS) entry which is preliminary data.</text>
</comment>
<proteinExistence type="predicted"/>
<dbReference type="AlphaFoldDB" id="X1DNQ0"/>
<organism evidence="1">
    <name type="scientific">marine sediment metagenome</name>
    <dbReference type="NCBI Taxonomy" id="412755"/>
    <lineage>
        <taxon>unclassified sequences</taxon>
        <taxon>metagenomes</taxon>
        <taxon>ecological metagenomes</taxon>
    </lineage>
</organism>
<reference evidence="1" key="1">
    <citation type="journal article" date="2014" name="Front. Microbiol.">
        <title>High frequency of phylogenetically diverse reductive dehalogenase-homologous genes in deep subseafloor sedimentary metagenomes.</title>
        <authorList>
            <person name="Kawai M."/>
            <person name="Futagami T."/>
            <person name="Toyoda A."/>
            <person name="Takaki Y."/>
            <person name="Nishi S."/>
            <person name="Hori S."/>
            <person name="Arai W."/>
            <person name="Tsubouchi T."/>
            <person name="Morono Y."/>
            <person name="Uchiyama I."/>
            <person name="Ito T."/>
            <person name="Fujiyama A."/>
            <person name="Inagaki F."/>
            <person name="Takami H."/>
        </authorList>
    </citation>
    <scope>NUCLEOTIDE SEQUENCE</scope>
    <source>
        <strain evidence="1">Expedition CK06-06</strain>
    </source>
</reference>
<name>X1DNQ0_9ZZZZ</name>
<evidence type="ECO:0000313" key="1">
    <source>
        <dbReference type="EMBL" id="GAH22571.1"/>
    </source>
</evidence>
<dbReference type="EMBL" id="BARU01003311">
    <property type="protein sequence ID" value="GAH22571.1"/>
    <property type="molecule type" value="Genomic_DNA"/>
</dbReference>
<sequence>MNEEENQFLEFLHYQINQKNKFENVVRKVPMFKSMIQEGHKTILKMIDKFENIRRRETYDMLVHEFNNMNQKN</sequence>
<gene>
    <name evidence="1" type="ORF">S03H2_07251</name>
</gene>